<gene>
    <name evidence="2" type="ORF">DBRI00130_LOCUS4221</name>
</gene>
<feature type="region of interest" description="Disordered" evidence="1">
    <location>
        <begin position="1"/>
        <end position="70"/>
    </location>
</feature>
<dbReference type="EMBL" id="HBNS01005194">
    <property type="protein sequence ID" value="CAE4586556.1"/>
    <property type="molecule type" value="Transcribed_RNA"/>
</dbReference>
<name>A0A7S4QN13_9STRA</name>
<accession>A0A7S4QN13</accession>
<feature type="compositionally biased region" description="Basic residues" evidence="1">
    <location>
        <begin position="44"/>
        <end position="53"/>
    </location>
</feature>
<feature type="compositionally biased region" description="Basic and acidic residues" evidence="1">
    <location>
        <begin position="9"/>
        <end position="25"/>
    </location>
</feature>
<sequence length="281" mass="31741">MTEVTIPLTEEHIQPPPEQHTKEADSTMGDASSFSSSSDGSSSPHKRRKRAFRPRPSEEASSPYRIAYNLSQEEDSNVRRIISSIGSFSSRSFRRRDGSCDSKRSAPQVVMLTDAVLGRRTESLSSSSDASSSCSPKESKPQECEFAPCCSPQQWNVDYYPSIEVIPVYPKEQEIHPKVKELLSEALQRRDFTTLRRISERLSQQESRHGVAMWDAMDRNLNLYATPVPAELVVSLREEMQEDVSTLYSGGDEEDRGKLQKTCGEKDLRRGGSWEITENVW</sequence>
<evidence type="ECO:0000313" key="2">
    <source>
        <dbReference type="EMBL" id="CAE4586556.1"/>
    </source>
</evidence>
<feature type="compositionally biased region" description="Low complexity" evidence="1">
    <location>
        <begin position="32"/>
        <end position="43"/>
    </location>
</feature>
<proteinExistence type="predicted"/>
<evidence type="ECO:0000256" key="1">
    <source>
        <dbReference type="SAM" id="MobiDB-lite"/>
    </source>
</evidence>
<protein>
    <submittedName>
        <fullName evidence="2">Uncharacterized protein</fullName>
    </submittedName>
</protein>
<organism evidence="2">
    <name type="scientific">Ditylum brightwellii</name>
    <dbReference type="NCBI Taxonomy" id="49249"/>
    <lineage>
        <taxon>Eukaryota</taxon>
        <taxon>Sar</taxon>
        <taxon>Stramenopiles</taxon>
        <taxon>Ochrophyta</taxon>
        <taxon>Bacillariophyta</taxon>
        <taxon>Mediophyceae</taxon>
        <taxon>Lithodesmiophycidae</taxon>
        <taxon>Lithodesmiales</taxon>
        <taxon>Lithodesmiaceae</taxon>
        <taxon>Ditylum</taxon>
    </lineage>
</organism>
<dbReference type="AlphaFoldDB" id="A0A7S4QN13"/>
<reference evidence="2" key="1">
    <citation type="submission" date="2021-01" db="EMBL/GenBank/DDBJ databases">
        <authorList>
            <person name="Corre E."/>
            <person name="Pelletier E."/>
            <person name="Niang G."/>
            <person name="Scheremetjew M."/>
            <person name="Finn R."/>
            <person name="Kale V."/>
            <person name="Holt S."/>
            <person name="Cochrane G."/>
            <person name="Meng A."/>
            <person name="Brown T."/>
            <person name="Cohen L."/>
        </authorList>
    </citation>
    <scope>NUCLEOTIDE SEQUENCE</scope>
    <source>
        <strain evidence="2">GSO104</strain>
    </source>
</reference>